<organism evidence="4 5">
    <name type="scientific">Eleusine coracana subsp. coracana</name>
    <dbReference type="NCBI Taxonomy" id="191504"/>
    <lineage>
        <taxon>Eukaryota</taxon>
        <taxon>Viridiplantae</taxon>
        <taxon>Streptophyta</taxon>
        <taxon>Embryophyta</taxon>
        <taxon>Tracheophyta</taxon>
        <taxon>Spermatophyta</taxon>
        <taxon>Magnoliopsida</taxon>
        <taxon>Liliopsida</taxon>
        <taxon>Poales</taxon>
        <taxon>Poaceae</taxon>
        <taxon>PACMAD clade</taxon>
        <taxon>Chloridoideae</taxon>
        <taxon>Cynodonteae</taxon>
        <taxon>Eleusininae</taxon>
        <taxon>Eleusine</taxon>
    </lineage>
</organism>
<feature type="compositionally biased region" description="Pro residues" evidence="2">
    <location>
        <begin position="306"/>
        <end position="321"/>
    </location>
</feature>
<evidence type="ECO:0000256" key="2">
    <source>
        <dbReference type="SAM" id="MobiDB-lite"/>
    </source>
</evidence>
<gene>
    <name evidence="4" type="primary">gn00426</name>
    <name evidence="4" type="ORF">PR202_gn00426</name>
</gene>
<evidence type="ECO:0000313" key="5">
    <source>
        <dbReference type="Proteomes" id="UP001054889"/>
    </source>
</evidence>
<feature type="region of interest" description="Disordered" evidence="2">
    <location>
        <begin position="297"/>
        <end position="329"/>
    </location>
</feature>
<keyword evidence="5" id="KW-1185">Reference proteome</keyword>
<feature type="region of interest" description="Disordered" evidence="2">
    <location>
        <begin position="164"/>
        <end position="187"/>
    </location>
</feature>
<dbReference type="Proteomes" id="UP001054889">
    <property type="component" value="Unassembled WGS sequence"/>
</dbReference>
<sequence>MEEHDQALQDAADFEHDMIEAQDDLNAFKAAHLPIEGYWDEIFIEYGDGSHPPTFEHAREPLDADHWLRQTESKFSLLECTERQKRKFQEFMDLKQGGRNVLQYSEAFNHLAQYATEYVNTEEKKRYTFLRGMNATLKERLTWQTTGTYNDLINAAIVQEGAMRQVEEEDRKRKSPATASAAPQNSQYRALYQQQGNPSARAPLPADRGGNYPCHNCDRTGHFAKNCTAPRRNNNSNNKPVSEPEQEYRRCLGFFPGCSPPPPLNSKPPHGEHYPPAPPEPSRRDADGRLVSVKLQEKTESKLVPPTAPATPPKTPLPPPLDVGNLPVRIRPCEPHPSLRLDVRITPKLPRRVFGERRPRQ</sequence>
<feature type="compositionally biased region" description="Polar residues" evidence="2">
    <location>
        <begin position="177"/>
        <end position="187"/>
    </location>
</feature>
<dbReference type="PROSITE" id="PS50158">
    <property type="entry name" value="ZF_CCHC"/>
    <property type="match status" value="1"/>
</dbReference>
<protein>
    <recommendedName>
        <fullName evidence="3">CCHC-type domain-containing protein</fullName>
    </recommendedName>
</protein>
<proteinExistence type="predicted"/>
<evidence type="ECO:0000256" key="1">
    <source>
        <dbReference type="PROSITE-ProRule" id="PRU00047"/>
    </source>
</evidence>
<dbReference type="Pfam" id="PF00098">
    <property type="entry name" value="zf-CCHC"/>
    <property type="match status" value="1"/>
</dbReference>
<evidence type="ECO:0000313" key="4">
    <source>
        <dbReference type="EMBL" id="GJN41099.1"/>
    </source>
</evidence>
<dbReference type="GO" id="GO:0008270">
    <property type="term" value="F:zinc ion binding"/>
    <property type="evidence" value="ECO:0007669"/>
    <property type="project" value="UniProtKB-KW"/>
</dbReference>
<dbReference type="EMBL" id="BQKI01000203">
    <property type="protein sequence ID" value="GJN41099.1"/>
    <property type="molecule type" value="Genomic_DNA"/>
</dbReference>
<name>A0AAV5FZK1_ELECO</name>
<dbReference type="Pfam" id="PF03732">
    <property type="entry name" value="Retrotrans_gag"/>
    <property type="match status" value="1"/>
</dbReference>
<evidence type="ECO:0000259" key="3">
    <source>
        <dbReference type="PROSITE" id="PS50158"/>
    </source>
</evidence>
<keyword evidence="1" id="KW-0863">Zinc-finger</keyword>
<accession>A0AAV5FZK1</accession>
<dbReference type="Gene3D" id="4.10.60.10">
    <property type="entry name" value="Zinc finger, CCHC-type"/>
    <property type="match status" value="1"/>
</dbReference>
<dbReference type="SUPFAM" id="SSF57756">
    <property type="entry name" value="Retrovirus zinc finger-like domains"/>
    <property type="match status" value="1"/>
</dbReference>
<reference evidence="4" key="2">
    <citation type="submission" date="2021-12" db="EMBL/GenBank/DDBJ databases">
        <title>Resequencing data analysis of finger millet.</title>
        <authorList>
            <person name="Hatakeyama M."/>
            <person name="Aluri S."/>
            <person name="Balachadran M.T."/>
            <person name="Sivarajan S.R."/>
            <person name="Poveda L."/>
            <person name="Shimizu-Inatsugi R."/>
            <person name="Schlapbach R."/>
            <person name="Sreeman S.M."/>
            <person name="Shimizu K.K."/>
        </authorList>
    </citation>
    <scope>NUCLEOTIDE SEQUENCE</scope>
</reference>
<keyword evidence="1" id="KW-0479">Metal-binding</keyword>
<feature type="compositionally biased region" description="Polar residues" evidence="2">
    <location>
        <begin position="231"/>
        <end position="240"/>
    </location>
</feature>
<dbReference type="InterPro" id="IPR001878">
    <property type="entry name" value="Znf_CCHC"/>
</dbReference>
<dbReference type="AlphaFoldDB" id="A0AAV5FZK1"/>
<feature type="domain" description="CCHC-type" evidence="3">
    <location>
        <begin position="214"/>
        <end position="227"/>
    </location>
</feature>
<comment type="caution">
    <text evidence="4">The sequence shown here is derived from an EMBL/GenBank/DDBJ whole genome shotgun (WGS) entry which is preliminary data.</text>
</comment>
<dbReference type="InterPro" id="IPR005162">
    <property type="entry name" value="Retrotrans_gag_dom"/>
</dbReference>
<dbReference type="GO" id="GO:0003676">
    <property type="term" value="F:nucleic acid binding"/>
    <property type="evidence" value="ECO:0007669"/>
    <property type="project" value="InterPro"/>
</dbReference>
<feature type="region of interest" description="Disordered" evidence="2">
    <location>
        <begin position="260"/>
        <end position="285"/>
    </location>
</feature>
<reference evidence="4" key="1">
    <citation type="journal article" date="2018" name="DNA Res.">
        <title>Multiple hybrid de novo genome assembly of finger millet, an orphan allotetraploid crop.</title>
        <authorList>
            <person name="Hatakeyama M."/>
            <person name="Aluri S."/>
            <person name="Balachadran M.T."/>
            <person name="Sivarajan S.R."/>
            <person name="Patrignani A."/>
            <person name="Gruter S."/>
            <person name="Poveda L."/>
            <person name="Shimizu-Inatsugi R."/>
            <person name="Baeten J."/>
            <person name="Francoijs K.J."/>
            <person name="Nataraja K.N."/>
            <person name="Reddy Y.A.N."/>
            <person name="Phadnis S."/>
            <person name="Ravikumar R.L."/>
            <person name="Schlapbach R."/>
            <person name="Sreeman S.M."/>
            <person name="Shimizu K.K."/>
        </authorList>
    </citation>
    <scope>NUCLEOTIDE SEQUENCE</scope>
</reference>
<feature type="region of interest" description="Disordered" evidence="2">
    <location>
        <begin position="224"/>
        <end position="245"/>
    </location>
</feature>
<dbReference type="InterPro" id="IPR036875">
    <property type="entry name" value="Znf_CCHC_sf"/>
</dbReference>
<keyword evidence="1" id="KW-0862">Zinc</keyword>